<evidence type="ECO:0000313" key="2">
    <source>
        <dbReference type="Proteomes" id="UP000003287"/>
    </source>
</evidence>
<dbReference type="eggNOG" id="COG0492">
    <property type="taxonomic scope" value="Bacteria"/>
</dbReference>
<organism evidence="1 2">
    <name type="scientific">Streptococcus constellatus subsp. pharyngis SK1060 = CCUG 46377</name>
    <dbReference type="NCBI Taxonomy" id="1035184"/>
    <lineage>
        <taxon>Bacteria</taxon>
        <taxon>Bacillati</taxon>
        <taxon>Bacillota</taxon>
        <taxon>Bacilli</taxon>
        <taxon>Lactobacillales</taxon>
        <taxon>Streptococcaceae</taxon>
        <taxon>Streptococcus</taxon>
        <taxon>Streptococcus anginosus group</taxon>
    </lineage>
</organism>
<dbReference type="Proteomes" id="UP000003287">
    <property type="component" value="Unassembled WGS sequence"/>
</dbReference>
<sequence length="98" mass="10870">MSEIFDITIIGGGPVGLFAAFYAHMRQAKVNVIDSLPQLGGQPAILYPEKKILDVPGFTDLTGEELTELLIEQLKTFETSIHLDETVLDIEKMMDCFP</sequence>
<dbReference type="Pfam" id="PF13450">
    <property type="entry name" value="NAD_binding_8"/>
    <property type="match status" value="1"/>
</dbReference>
<dbReference type="Gene3D" id="3.50.50.60">
    <property type="entry name" value="FAD/NAD(P)-binding domain"/>
    <property type="match status" value="1"/>
</dbReference>
<gene>
    <name evidence="1" type="ORF">HMPREF1042_0686</name>
</gene>
<proteinExistence type="predicted"/>
<accession>F9P5D2</accession>
<dbReference type="SUPFAM" id="SSF51905">
    <property type="entry name" value="FAD/NAD(P)-binding domain"/>
    <property type="match status" value="1"/>
</dbReference>
<name>F9P5D2_STRCV</name>
<evidence type="ECO:0000313" key="1">
    <source>
        <dbReference type="EMBL" id="EGV10790.1"/>
    </source>
</evidence>
<dbReference type="EMBL" id="AFUP01000001">
    <property type="protein sequence ID" value="EGV10790.1"/>
    <property type="molecule type" value="Genomic_DNA"/>
</dbReference>
<protein>
    <submittedName>
        <fullName evidence="1">Uncharacterized protein</fullName>
    </submittedName>
</protein>
<reference evidence="1 2" key="1">
    <citation type="submission" date="2011-06" db="EMBL/GenBank/DDBJ databases">
        <authorList>
            <person name="Harkins D.M."/>
            <person name="Madupu R."/>
            <person name="Durkin A.S."/>
            <person name="Torralba M."/>
            <person name="Methe B."/>
            <person name="Sutton G.G."/>
            <person name="Nelson K.E."/>
        </authorList>
    </citation>
    <scope>NUCLEOTIDE SEQUENCE [LARGE SCALE GENOMIC DNA]</scope>
    <source>
        <strain evidence="1 2">SK1060</strain>
    </source>
</reference>
<dbReference type="InterPro" id="IPR036188">
    <property type="entry name" value="FAD/NAD-bd_sf"/>
</dbReference>
<dbReference type="PRINTS" id="PR00469">
    <property type="entry name" value="PNDRDTASEII"/>
</dbReference>
<dbReference type="AlphaFoldDB" id="F9P5D2"/>